<dbReference type="EnsemblMetazoa" id="Aqu2.1.44602_001">
    <property type="protein sequence ID" value="Aqu2.1.44602_001"/>
    <property type="gene ID" value="Aqu2.1.44602"/>
</dbReference>
<dbReference type="GO" id="GO:0004518">
    <property type="term" value="F:nuclease activity"/>
    <property type="evidence" value="ECO:0007669"/>
    <property type="project" value="UniProtKB-KW"/>
</dbReference>
<evidence type="ECO:0000256" key="5">
    <source>
        <dbReference type="ARBA" id="ARBA00022723"/>
    </source>
</evidence>
<dbReference type="AlphaFoldDB" id="A0A1X7VW84"/>
<dbReference type="InterPro" id="IPR045249">
    <property type="entry name" value="HARBI1-like"/>
</dbReference>
<dbReference type="PANTHER" id="PTHR22930">
    <property type="match status" value="1"/>
</dbReference>
<evidence type="ECO:0000313" key="9">
    <source>
        <dbReference type="EnsemblMetazoa" id="Aqu2.1.44602_001"/>
    </source>
</evidence>
<keyword evidence="4" id="KW-0540">Nuclease</keyword>
<sequence length="310" mass="35089">MGSASSAKTIEVMQQLFSKNGLPEQITQSFSFRIVRSTVCKIIHETCDAIWTALCSKYLKAPASLEDWKNIAKGFHVEWNFPTCVGATDGKHVCIECPKDAGSAYYNYKNFHSMVLLAGNIIQLPEPCMVNQNAATLPYTLVRDNIFPLKTWLMKPYPGKSLSLHKRIYNYRLSRARRTIENTFGILAAKWHIFCRPIRASPENVKRIIKAHVCLHNYLRLTDNASYTPSGFVDKESENGEIIPGDWRNTLASCGSTGLQSLSNVSGNRYCFDAVQTRDNFAIYFDSVDGQVPWQVNHVTQDSRTLYITR</sequence>
<organism evidence="9">
    <name type="scientific">Amphimedon queenslandica</name>
    <name type="common">Sponge</name>
    <dbReference type="NCBI Taxonomy" id="400682"/>
    <lineage>
        <taxon>Eukaryota</taxon>
        <taxon>Metazoa</taxon>
        <taxon>Porifera</taxon>
        <taxon>Demospongiae</taxon>
        <taxon>Heteroscleromorpha</taxon>
        <taxon>Haplosclerida</taxon>
        <taxon>Niphatidae</taxon>
        <taxon>Amphimedon</taxon>
    </lineage>
</organism>
<accession>A0A1X7VW84</accession>
<dbReference type="OMA" id="PYERENF"/>
<proteinExistence type="inferred from homology"/>
<dbReference type="GO" id="GO:0016787">
    <property type="term" value="F:hydrolase activity"/>
    <property type="evidence" value="ECO:0007669"/>
    <property type="project" value="UniProtKB-KW"/>
</dbReference>
<protein>
    <recommendedName>
        <fullName evidence="8">DDE Tnp4 domain-containing protein</fullName>
    </recommendedName>
</protein>
<dbReference type="OrthoDB" id="5968023at2759"/>
<keyword evidence="7" id="KW-0539">Nucleus</keyword>
<dbReference type="InParanoid" id="A0A1X7VW84"/>
<name>A0A1X7VW84_AMPQE</name>
<evidence type="ECO:0000259" key="8">
    <source>
        <dbReference type="Pfam" id="PF13359"/>
    </source>
</evidence>
<evidence type="ECO:0000256" key="7">
    <source>
        <dbReference type="ARBA" id="ARBA00023242"/>
    </source>
</evidence>
<dbReference type="Pfam" id="PF13359">
    <property type="entry name" value="DDE_Tnp_4"/>
    <property type="match status" value="1"/>
</dbReference>
<comment type="cofactor">
    <cofactor evidence="1">
        <name>a divalent metal cation</name>
        <dbReference type="ChEBI" id="CHEBI:60240"/>
    </cofactor>
</comment>
<evidence type="ECO:0000256" key="3">
    <source>
        <dbReference type="ARBA" id="ARBA00006958"/>
    </source>
</evidence>
<dbReference type="eggNOG" id="KOG4585">
    <property type="taxonomic scope" value="Eukaryota"/>
</dbReference>
<evidence type="ECO:0000256" key="2">
    <source>
        <dbReference type="ARBA" id="ARBA00004123"/>
    </source>
</evidence>
<reference evidence="9" key="1">
    <citation type="submission" date="2017-05" db="UniProtKB">
        <authorList>
            <consortium name="EnsemblMetazoa"/>
        </authorList>
    </citation>
    <scope>IDENTIFICATION</scope>
</reference>
<evidence type="ECO:0000256" key="6">
    <source>
        <dbReference type="ARBA" id="ARBA00022801"/>
    </source>
</evidence>
<comment type="subcellular location">
    <subcellularLocation>
        <location evidence="2">Nucleus</location>
    </subcellularLocation>
</comment>
<dbReference type="InterPro" id="IPR027806">
    <property type="entry name" value="HARBI1_dom"/>
</dbReference>
<comment type="similarity">
    <text evidence="3">Belongs to the HARBI1 family.</text>
</comment>
<evidence type="ECO:0000256" key="4">
    <source>
        <dbReference type="ARBA" id="ARBA00022722"/>
    </source>
</evidence>
<dbReference type="GO" id="GO:0046872">
    <property type="term" value="F:metal ion binding"/>
    <property type="evidence" value="ECO:0007669"/>
    <property type="project" value="UniProtKB-KW"/>
</dbReference>
<dbReference type="PANTHER" id="PTHR22930:SF269">
    <property type="entry name" value="NUCLEASE HARBI1-LIKE PROTEIN"/>
    <property type="match status" value="1"/>
</dbReference>
<keyword evidence="6" id="KW-0378">Hydrolase</keyword>
<evidence type="ECO:0000256" key="1">
    <source>
        <dbReference type="ARBA" id="ARBA00001968"/>
    </source>
</evidence>
<dbReference type="GO" id="GO:0005634">
    <property type="term" value="C:nucleus"/>
    <property type="evidence" value="ECO:0007669"/>
    <property type="project" value="UniProtKB-SubCell"/>
</dbReference>
<feature type="domain" description="DDE Tnp4" evidence="8">
    <location>
        <begin position="138"/>
        <end position="217"/>
    </location>
</feature>
<keyword evidence="5" id="KW-0479">Metal-binding</keyword>
<dbReference type="STRING" id="400682.A0A1X7VW84"/>